<feature type="compositionally biased region" description="Polar residues" evidence="1">
    <location>
        <begin position="588"/>
        <end position="597"/>
    </location>
</feature>
<feature type="region of interest" description="Disordered" evidence="1">
    <location>
        <begin position="1446"/>
        <end position="1480"/>
    </location>
</feature>
<feature type="compositionally biased region" description="Low complexity" evidence="1">
    <location>
        <begin position="669"/>
        <end position="687"/>
    </location>
</feature>
<feature type="compositionally biased region" description="Pro residues" evidence="1">
    <location>
        <begin position="43"/>
        <end position="53"/>
    </location>
</feature>
<feature type="compositionally biased region" description="Low complexity" evidence="1">
    <location>
        <begin position="538"/>
        <end position="579"/>
    </location>
</feature>
<evidence type="ECO:0000313" key="3">
    <source>
        <dbReference type="Proteomes" id="UP001385951"/>
    </source>
</evidence>
<feature type="region of interest" description="Disordered" evidence="1">
    <location>
        <begin position="1015"/>
        <end position="1045"/>
    </location>
</feature>
<reference evidence="2 3" key="1">
    <citation type="submission" date="2022-09" db="EMBL/GenBank/DDBJ databases">
        <authorList>
            <person name="Palmer J.M."/>
        </authorList>
    </citation>
    <scope>NUCLEOTIDE SEQUENCE [LARGE SCALE GENOMIC DNA]</scope>
    <source>
        <strain evidence="2 3">DSM 7382</strain>
    </source>
</reference>
<protein>
    <recommendedName>
        <fullName evidence="4">O-methyltransferase domain-containing protein</fullName>
    </recommendedName>
</protein>
<dbReference type="Gene3D" id="1.10.10.10">
    <property type="entry name" value="Winged helix-like DNA-binding domain superfamily/Winged helix DNA-binding domain"/>
    <property type="match status" value="1"/>
</dbReference>
<comment type="caution">
    <text evidence="2">The sequence shown here is derived from an EMBL/GenBank/DDBJ whole genome shotgun (WGS) entry which is preliminary data.</text>
</comment>
<gene>
    <name evidence="2" type="ORF">QCA50_007348</name>
</gene>
<feature type="compositionally biased region" description="Polar residues" evidence="1">
    <location>
        <begin position="1453"/>
        <end position="1466"/>
    </location>
</feature>
<proteinExistence type="predicted"/>
<feature type="compositionally biased region" description="Low complexity" evidence="1">
    <location>
        <begin position="429"/>
        <end position="449"/>
    </location>
</feature>
<feature type="compositionally biased region" description="Polar residues" evidence="1">
    <location>
        <begin position="481"/>
        <end position="510"/>
    </location>
</feature>
<dbReference type="InterPro" id="IPR036388">
    <property type="entry name" value="WH-like_DNA-bd_sf"/>
</dbReference>
<feature type="compositionally biased region" description="Low complexity" evidence="1">
    <location>
        <begin position="784"/>
        <end position="797"/>
    </location>
</feature>
<feature type="region of interest" description="Disordered" evidence="1">
    <location>
        <begin position="24"/>
        <end position="121"/>
    </location>
</feature>
<dbReference type="Gene3D" id="3.40.50.150">
    <property type="entry name" value="Vaccinia Virus protein VP39"/>
    <property type="match status" value="1"/>
</dbReference>
<dbReference type="Proteomes" id="UP001385951">
    <property type="component" value="Unassembled WGS sequence"/>
</dbReference>
<feature type="compositionally biased region" description="Low complexity" evidence="1">
    <location>
        <begin position="350"/>
        <end position="384"/>
    </location>
</feature>
<feature type="compositionally biased region" description="Polar residues" evidence="1">
    <location>
        <begin position="29"/>
        <end position="40"/>
    </location>
</feature>
<feature type="region of interest" description="Disordered" evidence="1">
    <location>
        <begin position="902"/>
        <end position="928"/>
    </location>
</feature>
<dbReference type="SUPFAM" id="SSF53335">
    <property type="entry name" value="S-adenosyl-L-methionine-dependent methyltransferases"/>
    <property type="match status" value="1"/>
</dbReference>
<feature type="region of interest" description="Disordered" evidence="1">
    <location>
        <begin position="705"/>
        <end position="867"/>
    </location>
</feature>
<dbReference type="PANTHER" id="PTHR43712:SF2">
    <property type="entry name" value="O-METHYLTRANSFERASE CICE"/>
    <property type="match status" value="1"/>
</dbReference>
<accession>A0AAW0G886</accession>
<dbReference type="EMBL" id="JASBNA010000008">
    <property type="protein sequence ID" value="KAK7689556.1"/>
    <property type="molecule type" value="Genomic_DNA"/>
</dbReference>
<feature type="region of interest" description="Disordered" evidence="1">
    <location>
        <begin position="642"/>
        <end position="661"/>
    </location>
</feature>
<evidence type="ECO:0000313" key="2">
    <source>
        <dbReference type="EMBL" id="KAK7689556.1"/>
    </source>
</evidence>
<feature type="compositionally biased region" description="Low complexity" evidence="1">
    <location>
        <begin position="958"/>
        <end position="971"/>
    </location>
</feature>
<feature type="region of interest" description="Disordered" evidence="1">
    <location>
        <begin position="668"/>
        <end position="689"/>
    </location>
</feature>
<feature type="region of interest" description="Disordered" evidence="1">
    <location>
        <begin position="952"/>
        <end position="1001"/>
    </location>
</feature>
<feature type="compositionally biased region" description="Basic residues" evidence="1">
    <location>
        <begin position="1015"/>
        <end position="1026"/>
    </location>
</feature>
<dbReference type="InterPro" id="IPR029063">
    <property type="entry name" value="SAM-dependent_MTases_sf"/>
</dbReference>
<evidence type="ECO:0008006" key="4">
    <source>
        <dbReference type="Google" id="ProtNLM"/>
    </source>
</evidence>
<name>A0AAW0G886_9APHY</name>
<evidence type="ECO:0000256" key="1">
    <source>
        <dbReference type="SAM" id="MobiDB-lite"/>
    </source>
</evidence>
<feature type="region of interest" description="Disordered" evidence="1">
    <location>
        <begin position="350"/>
        <end position="615"/>
    </location>
</feature>
<keyword evidence="3" id="KW-1185">Reference proteome</keyword>
<dbReference type="PANTHER" id="PTHR43712">
    <property type="entry name" value="PUTATIVE (AFU_ORTHOLOGUE AFUA_4G14580)-RELATED"/>
    <property type="match status" value="1"/>
</dbReference>
<sequence length="1565" mass="166378">MTFATLRALHTIIGAALDDIEQVYHDADPSSQRSQDTQNVPSPSTPPYTPPPSANLQNGFKDLPDNPSPPLHHVVDNPPPPSVLDDSFPAPKAPRERKVGRERARTLPPIATPPLLNSNPPPMPIPNTIKEEPLDFPSLDEPRYVKDRDGCKRTQLQDEIFSNPQVISAVNKLVAACGQLSISVQKPFLVLCDAGMGYHLPSCLRFLEASHTVEILREAGEQGLHVKDIAKRIRGLIFPDDLDLDGSDPRKEIDPGKLSHILRLLATHHITREVRPDVFANNRISSYLDSGKDLDSLTKEPQNKYEDTDGNAAFVGLCTDELFKASAYLTDCYLPTKTHSPPLSPTSPIFSISPTSPISPTSLTSPTSLASPTSPISPWSTPPILTHTPSSPMHTKVPPNTPLVSFPQSGGGNPPMSPLRQQFSHQELSQQYYHHQHTHSTSFSSIASSYGEVSTENMDHTDSSNTTPPTPNRSGKVFYHTPSTPSGRTGSQSRSDVTPPGSTSQYTPPSSHGPGNLGFSSRLPAIPQSPVTPRQRQPSDTPSSPTTMNTPTSVNHSTSTSVSTSSSNNSFSNANSTSNWHMRKGSLGTRSTASLSPMTFPPNPSPVQSSGDGLEGDGFGFGLSVGNAGNFGVMGRVPGTIRVPADPPPTPSSPLSLRKRIPLLRKTTSKPLLLGSSSPSPALISPGGELGGELAGASTISLPMTSSSGSKSLLGAPFSYSGKKKSKSRERKDDETTTSKSDSNEGEGELAWDSLPSSTPGGHHHLPHGEGTSTIRGHKQESTSKGSSLLSLKGLGKNPSVGGQKAQRPTISPPMHMVHTSGSNLSSSHLRSPSSRPSLTSLSISSPSLRSPASSISLRKNSASPTLGLGIPTISHGMYANDDAYPSSTLLPMLSSSHSSSTPFLSIPNSPTSLTPPVIPPRSPLRESPSLMSIRSMVVGPGVRTVGRKDSTISLPMTSSGLGVSTTSLVGPDYNPNHHNSGRGKPLPTVPPSLPSSSLTSLGSLTSLDTYQLHPHSHYQQQRRRPPLVNAGSGSGSSPKHITSSHPMHAPFNLAFRTSKPYFDWLEEKENVGRFKRFGKAMTGTGGWEVSGAILEGFPWMDLPEGSVVVDVGGGIGSTSMLLAKAFGHLRFVIQDRPQVAEMGFSMWKTRCPELLDEGRAAFLAHDFFGPQPPIPASVLGGRDRSAAIEKILDGLESTSPAILPSRSGLGLDERIFERQDRERSLNQDLGGAASGELEKKPAVFLLRVVTHDWPNLFVTRILLRLRKAAGPDTKLLLADYILPLACVDEDSEGGALPGMVKSLAPEGSPLLPNLGKANANAYWLDLTMRVTFNSQERTLRELTALTLTAGWKVVQVTRAEGTLFGHIIAVPVDIPEESLALLNDISPEDAVLSPINDPDVYSPPMGGTFFSRVDLPSDEIIRSGISKPKFTFKSLVASASENLGLKPKSKHNLSPTATHSNPRFPSSSSGGGGRRRNRAYTITGTGAGALNENEIPPLPSFLPIGAEVSFEAGEKMLFGGRNVSGSGGGGGGGGGEVAGKKGGGWKTLVKMLSKPQIGHSPTER</sequence>
<feature type="compositionally biased region" description="Low complexity" evidence="1">
    <location>
        <begin position="821"/>
        <end position="859"/>
    </location>
</feature>
<feature type="compositionally biased region" description="Polar residues" evidence="1">
    <location>
        <begin position="1036"/>
        <end position="1045"/>
    </location>
</feature>
<feature type="compositionally biased region" description="Basic and acidic residues" evidence="1">
    <location>
        <begin position="93"/>
        <end position="105"/>
    </location>
</feature>
<feature type="compositionally biased region" description="Polar residues" evidence="1">
    <location>
        <begin position="419"/>
        <end position="428"/>
    </location>
</feature>
<organism evidence="2 3">
    <name type="scientific">Cerrena zonata</name>
    <dbReference type="NCBI Taxonomy" id="2478898"/>
    <lineage>
        <taxon>Eukaryota</taxon>
        <taxon>Fungi</taxon>
        <taxon>Dikarya</taxon>
        <taxon>Basidiomycota</taxon>
        <taxon>Agaricomycotina</taxon>
        <taxon>Agaricomycetes</taxon>
        <taxon>Polyporales</taxon>
        <taxon>Cerrenaceae</taxon>
        <taxon>Cerrena</taxon>
    </lineage>
</organism>